<dbReference type="STRING" id="685588.A0A067SM61"/>
<evidence type="ECO:0000313" key="1">
    <source>
        <dbReference type="EMBL" id="KDR72005.1"/>
    </source>
</evidence>
<protein>
    <recommendedName>
        <fullName evidence="3">F-box domain-containing protein</fullName>
    </recommendedName>
</protein>
<dbReference type="OrthoDB" id="3001771at2759"/>
<dbReference type="AlphaFoldDB" id="A0A067SM61"/>
<evidence type="ECO:0000313" key="2">
    <source>
        <dbReference type="Proteomes" id="UP000027222"/>
    </source>
</evidence>
<name>A0A067SM61_GALM3</name>
<dbReference type="Proteomes" id="UP000027222">
    <property type="component" value="Unassembled WGS sequence"/>
</dbReference>
<dbReference type="HOGENOM" id="CLU_027732_2_0_1"/>
<organism evidence="1 2">
    <name type="scientific">Galerina marginata (strain CBS 339.88)</name>
    <dbReference type="NCBI Taxonomy" id="685588"/>
    <lineage>
        <taxon>Eukaryota</taxon>
        <taxon>Fungi</taxon>
        <taxon>Dikarya</taxon>
        <taxon>Basidiomycota</taxon>
        <taxon>Agaricomycotina</taxon>
        <taxon>Agaricomycetes</taxon>
        <taxon>Agaricomycetidae</taxon>
        <taxon>Agaricales</taxon>
        <taxon>Agaricineae</taxon>
        <taxon>Strophariaceae</taxon>
        <taxon>Galerina</taxon>
    </lineage>
</organism>
<evidence type="ECO:0008006" key="3">
    <source>
        <dbReference type="Google" id="ProtNLM"/>
    </source>
</evidence>
<gene>
    <name evidence="1" type="ORF">GALMADRAFT_143355</name>
</gene>
<keyword evidence="2" id="KW-1185">Reference proteome</keyword>
<accession>A0A067SM61</accession>
<dbReference type="EMBL" id="KL142390">
    <property type="protein sequence ID" value="KDR72005.1"/>
    <property type="molecule type" value="Genomic_DNA"/>
</dbReference>
<reference evidence="2" key="1">
    <citation type="journal article" date="2014" name="Proc. Natl. Acad. Sci. U.S.A.">
        <title>Extensive sampling of basidiomycete genomes demonstrates inadequacy of the white-rot/brown-rot paradigm for wood decay fungi.</title>
        <authorList>
            <person name="Riley R."/>
            <person name="Salamov A.A."/>
            <person name="Brown D.W."/>
            <person name="Nagy L.G."/>
            <person name="Floudas D."/>
            <person name="Held B.W."/>
            <person name="Levasseur A."/>
            <person name="Lombard V."/>
            <person name="Morin E."/>
            <person name="Otillar R."/>
            <person name="Lindquist E.A."/>
            <person name="Sun H."/>
            <person name="LaButti K.M."/>
            <person name="Schmutz J."/>
            <person name="Jabbour D."/>
            <person name="Luo H."/>
            <person name="Baker S.E."/>
            <person name="Pisabarro A.G."/>
            <person name="Walton J.D."/>
            <person name="Blanchette R.A."/>
            <person name="Henrissat B."/>
            <person name="Martin F."/>
            <person name="Cullen D."/>
            <person name="Hibbett D.S."/>
            <person name="Grigoriev I.V."/>
        </authorList>
    </citation>
    <scope>NUCLEOTIDE SEQUENCE [LARGE SCALE GENOMIC DNA]</scope>
    <source>
        <strain evidence="2">CBS 339.88</strain>
    </source>
</reference>
<proteinExistence type="predicted"/>
<sequence length="534" mass="60972">MSIFYYLLAYSRNSYLERYPVKYELEEVFARMGGRAPPTPPPRKLVWYWTDSDSHSPSLFPFNIARVCTKWRDILAQFPEYWTRIVFDVAADPAPLLEAFSWSKNLEGIDVVVFTSEKPSRDIEEEIKARENHRVAAIAQAFQPHTYRCKSISFDVIYESSLPPPGIFFLREAPVLEELTLKCAVYDIDTTNSTSRPTMGGEKAPLVTSFGRLRKIFMTGFWIMDLLLSAGTPKWFQDLKLESRAKVSISHFRFHDEGQYTLANFLLRLSSSKVERSFHFRDLSLAYPVEDRPIRSDEFGSKKVFSAYKISFKSVSKEFLAHFYALVQVEPEDSLTFKDCEIPHIPQLQDGYQLTLENIIDDDNSQSLCNILGSWAGAELIVRSCPSFNDAILKWLGSEVLYIPLTPDSRHRPFSPSTSRLCVLHYHAHFGFGATGPFLMFPADQLRSLDISNCENVTPRRMRKLLIARHTVAMASPDYVPADLICEVSVKGRGSGLSQVDRDWFLGIADLTTVHWMMTNAEGVKEDHDSLMTD</sequence>